<comment type="subcellular location">
    <subcellularLocation>
        <location evidence="1">Cell membrane</location>
    </subcellularLocation>
</comment>
<evidence type="ECO:0000313" key="8">
    <source>
        <dbReference type="EMBL" id="KAG0488926.1"/>
    </source>
</evidence>
<dbReference type="AlphaFoldDB" id="A0A835RH07"/>
<evidence type="ECO:0000256" key="6">
    <source>
        <dbReference type="ARBA" id="ARBA00023294"/>
    </source>
</evidence>
<feature type="region of interest" description="Disordered" evidence="7">
    <location>
        <begin position="132"/>
        <end position="169"/>
    </location>
</feature>
<feature type="compositionally biased region" description="Acidic residues" evidence="7">
    <location>
        <begin position="94"/>
        <end position="107"/>
    </location>
</feature>
<sequence length="268" mass="29501">MTIELRSQQAETTHPLLSAVLRRKTLPFAMSSSCRRRSDPAELDVFEATRYFSDGVEALGFVSWTSSELSGRRQVITKPMDAVLKKSAPGPETAETEESSIEEEEEESCKQPISPCGRLACFLNSLFQQVQSKKQRKKAKPSKEACSSSSRTSAPPPVAEQKDAKLRDGFLKQGERLSKKGGSFGEIGFGERKWVLRRNGGGVFPRAAEEGGLGGKEKRLVWRVREEERSEDGMESDSSSDLFELKLFDLDGLSCGLPVCGKLSGVET</sequence>
<dbReference type="Proteomes" id="UP000636800">
    <property type="component" value="Chromosome 3"/>
</dbReference>
<dbReference type="PANTHER" id="PTHR33541:SF11">
    <property type="entry name" value="PROTEIN BIG GRAIN 1-LIKE E"/>
    <property type="match status" value="1"/>
</dbReference>
<dbReference type="GO" id="GO:0009734">
    <property type="term" value="P:auxin-activated signaling pathway"/>
    <property type="evidence" value="ECO:0007669"/>
    <property type="project" value="UniProtKB-KW"/>
</dbReference>
<comment type="caution">
    <text evidence="8">The sequence shown here is derived from an EMBL/GenBank/DDBJ whole genome shotgun (WGS) entry which is preliminary data.</text>
</comment>
<evidence type="ECO:0000256" key="3">
    <source>
        <dbReference type="ARBA" id="ARBA00022448"/>
    </source>
</evidence>
<dbReference type="GO" id="GO:0005886">
    <property type="term" value="C:plasma membrane"/>
    <property type="evidence" value="ECO:0007669"/>
    <property type="project" value="UniProtKB-SubCell"/>
</dbReference>
<keyword evidence="6" id="KW-0927">Auxin signaling pathway</keyword>
<dbReference type="EMBL" id="JADCNL010000003">
    <property type="protein sequence ID" value="KAG0488926.1"/>
    <property type="molecule type" value="Genomic_DNA"/>
</dbReference>
<keyword evidence="9" id="KW-1185">Reference proteome</keyword>
<evidence type="ECO:0000313" key="9">
    <source>
        <dbReference type="Proteomes" id="UP000636800"/>
    </source>
</evidence>
<dbReference type="PANTHER" id="PTHR33541">
    <property type="entry name" value="PROTEIN BIG GRAIN 1-LIKE A-RELATED"/>
    <property type="match status" value="1"/>
</dbReference>
<feature type="region of interest" description="Disordered" evidence="7">
    <location>
        <begin position="84"/>
        <end position="109"/>
    </location>
</feature>
<proteinExistence type="inferred from homology"/>
<evidence type="ECO:0000256" key="5">
    <source>
        <dbReference type="ARBA" id="ARBA00023136"/>
    </source>
</evidence>
<protein>
    <submittedName>
        <fullName evidence="8">Uncharacterized protein</fullName>
    </submittedName>
</protein>
<dbReference type="InterPro" id="IPR039621">
    <property type="entry name" value="BG1-like"/>
</dbReference>
<keyword evidence="5" id="KW-0472">Membrane</keyword>
<comment type="similarity">
    <text evidence="2">Belongs to the BIG GRAIN 1 (BG1) plant protein family.</text>
</comment>
<evidence type="ECO:0000256" key="1">
    <source>
        <dbReference type="ARBA" id="ARBA00004236"/>
    </source>
</evidence>
<name>A0A835RH07_VANPL</name>
<evidence type="ECO:0000256" key="4">
    <source>
        <dbReference type="ARBA" id="ARBA00022475"/>
    </source>
</evidence>
<gene>
    <name evidence="8" type="ORF">HPP92_007737</name>
</gene>
<evidence type="ECO:0000256" key="7">
    <source>
        <dbReference type="SAM" id="MobiDB-lite"/>
    </source>
</evidence>
<keyword evidence="3" id="KW-0813">Transport</keyword>
<organism evidence="8 9">
    <name type="scientific">Vanilla planifolia</name>
    <name type="common">Vanilla</name>
    <dbReference type="NCBI Taxonomy" id="51239"/>
    <lineage>
        <taxon>Eukaryota</taxon>
        <taxon>Viridiplantae</taxon>
        <taxon>Streptophyta</taxon>
        <taxon>Embryophyta</taxon>
        <taxon>Tracheophyta</taxon>
        <taxon>Spermatophyta</taxon>
        <taxon>Magnoliopsida</taxon>
        <taxon>Liliopsida</taxon>
        <taxon>Asparagales</taxon>
        <taxon>Orchidaceae</taxon>
        <taxon>Vanilloideae</taxon>
        <taxon>Vanilleae</taxon>
        <taxon>Vanilla</taxon>
    </lineage>
</organism>
<dbReference type="OrthoDB" id="6354171at2759"/>
<reference evidence="8 9" key="1">
    <citation type="journal article" date="2020" name="Nat. Food">
        <title>A phased Vanilla planifolia genome enables genetic improvement of flavour and production.</title>
        <authorList>
            <person name="Hasing T."/>
            <person name="Tang H."/>
            <person name="Brym M."/>
            <person name="Khazi F."/>
            <person name="Huang T."/>
            <person name="Chambers A.H."/>
        </authorList>
    </citation>
    <scope>NUCLEOTIDE SEQUENCE [LARGE SCALE GENOMIC DNA]</scope>
    <source>
        <tissue evidence="8">Leaf</tissue>
    </source>
</reference>
<accession>A0A835RH07</accession>
<keyword evidence="4" id="KW-1003">Cell membrane</keyword>
<evidence type="ECO:0000256" key="2">
    <source>
        <dbReference type="ARBA" id="ARBA00010067"/>
    </source>
</evidence>
<feature type="compositionally biased region" description="Basic and acidic residues" evidence="7">
    <location>
        <begin position="160"/>
        <end position="169"/>
    </location>
</feature>